<dbReference type="PANTHER" id="PTHR24074">
    <property type="entry name" value="CO-CHAPERONE PROTEIN DJLA"/>
    <property type="match status" value="1"/>
</dbReference>
<gene>
    <name evidence="2" type="ORF">BT63DRAFT_427588</name>
</gene>
<dbReference type="PROSITE" id="PS50076">
    <property type="entry name" value="DNAJ_2"/>
    <property type="match status" value="1"/>
</dbReference>
<reference evidence="2" key="1">
    <citation type="journal article" date="2020" name="Stud. Mycol.">
        <title>101 Dothideomycetes genomes: a test case for predicting lifestyles and emergence of pathogens.</title>
        <authorList>
            <person name="Haridas S."/>
            <person name="Albert R."/>
            <person name="Binder M."/>
            <person name="Bloem J."/>
            <person name="Labutti K."/>
            <person name="Salamov A."/>
            <person name="Andreopoulos B."/>
            <person name="Baker S."/>
            <person name="Barry K."/>
            <person name="Bills G."/>
            <person name="Bluhm B."/>
            <person name="Cannon C."/>
            <person name="Castanera R."/>
            <person name="Culley D."/>
            <person name="Daum C."/>
            <person name="Ezra D."/>
            <person name="Gonzalez J."/>
            <person name="Henrissat B."/>
            <person name="Kuo A."/>
            <person name="Liang C."/>
            <person name="Lipzen A."/>
            <person name="Lutzoni F."/>
            <person name="Magnuson J."/>
            <person name="Mondo S."/>
            <person name="Nolan M."/>
            <person name="Ohm R."/>
            <person name="Pangilinan J."/>
            <person name="Park H.-J."/>
            <person name="Ramirez L."/>
            <person name="Alfaro M."/>
            <person name="Sun H."/>
            <person name="Tritt A."/>
            <person name="Yoshinaga Y."/>
            <person name="Zwiers L.-H."/>
            <person name="Turgeon B."/>
            <person name="Goodwin S."/>
            <person name="Spatafora J."/>
            <person name="Crous P."/>
            <person name="Grigoriev I."/>
        </authorList>
    </citation>
    <scope>NUCLEOTIDE SEQUENCE</scope>
    <source>
        <strain evidence="2">CBS 115976</strain>
    </source>
</reference>
<name>A0A6A6U4G9_9PEZI</name>
<dbReference type="OrthoDB" id="445556at2759"/>
<dbReference type="Proteomes" id="UP000799302">
    <property type="component" value="Unassembled WGS sequence"/>
</dbReference>
<dbReference type="AlphaFoldDB" id="A0A6A6U4G9"/>
<feature type="domain" description="J" evidence="1">
    <location>
        <begin position="22"/>
        <end position="118"/>
    </location>
</feature>
<dbReference type="EMBL" id="MU004238">
    <property type="protein sequence ID" value="KAF2667189.1"/>
    <property type="molecule type" value="Genomic_DNA"/>
</dbReference>
<dbReference type="Gene3D" id="1.10.287.110">
    <property type="entry name" value="DnaJ domain"/>
    <property type="match status" value="1"/>
</dbReference>
<dbReference type="PROSITE" id="PS00636">
    <property type="entry name" value="DNAJ_1"/>
    <property type="match status" value="1"/>
</dbReference>
<evidence type="ECO:0000259" key="1">
    <source>
        <dbReference type="PROSITE" id="PS50076"/>
    </source>
</evidence>
<dbReference type="Pfam" id="PF00226">
    <property type="entry name" value="DnaJ"/>
    <property type="match status" value="1"/>
</dbReference>
<dbReference type="InterPro" id="IPR018253">
    <property type="entry name" value="DnaJ_domain_CS"/>
</dbReference>
<dbReference type="SUPFAM" id="SSF46565">
    <property type="entry name" value="Chaperone J-domain"/>
    <property type="match status" value="1"/>
</dbReference>
<sequence length="278" mass="31044">MLLKALTRPSLPTTILKASNNHHYATLNPPSDHWPRTNSPQTHPTPYEILAISPTAPYTRAPFNALVKLYHPDRHGHPPTHISAHLSASQRLDRYRLIVAAHALLSDPEKRALYDTCGAGWLSDPSSLLARSAAATRANGTARNATWEDWEAWRTSREKPPEPQYMSNGAFVLLLASLTLGAAAAQGLHAESATHRRAIVREEKHWQANQAWVAAQTKAKMTGREKRIEEFVRTKDPGVLKSKGLMGLVMEPDLCESGDEMGRMRELDMKRKFVNKEI</sequence>
<dbReference type="InterPro" id="IPR036869">
    <property type="entry name" value="J_dom_sf"/>
</dbReference>
<accession>A0A6A6U4G9</accession>
<dbReference type="CDD" id="cd06257">
    <property type="entry name" value="DnaJ"/>
    <property type="match status" value="1"/>
</dbReference>
<evidence type="ECO:0000313" key="3">
    <source>
        <dbReference type="Proteomes" id="UP000799302"/>
    </source>
</evidence>
<evidence type="ECO:0000313" key="2">
    <source>
        <dbReference type="EMBL" id="KAF2667189.1"/>
    </source>
</evidence>
<proteinExistence type="predicted"/>
<dbReference type="InterPro" id="IPR050817">
    <property type="entry name" value="DjlA_DnaK_co-chaperone"/>
</dbReference>
<protein>
    <recommendedName>
        <fullName evidence="1">J domain-containing protein</fullName>
    </recommendedName>
</protein>
<dbReference type="InterPro" id="IPR001623">
    <property type="entry name" value="DnaJ_domain"/>
</dbReference>
<organism evidence="2 3">
    <name type="scientific">Microthyrium microscopicum</name>
    <dbReference type="NCBI Taxonomy" id="703497"/>
    <lineage>
        <taxon>Eukaryota</taxon>
        <taxon>Fungi</taxon>
        <taxon>Dikarya</taxon>
        <taxon>Ascomycota</taxon>
        <taxon>Pezizomycotina</taxon>
        <taxon>Dothideomycetes</taxon>
        <taxon>Dothideomycetes incertae sedis</taxon>
        <taxon>Microthyriales</taxon>
        <taxon>Microthyriaceae</taxon>
        <taxon>Microthyrium</taxon>
    </lineage>
</organism>
<keyword evidence="3" id="KW-1185">Reference proteome</keyword>